<dbReference type="InterPro" id="IPR011008">
    <property type="entry name" value="Dimeric_a/b-barrel"/>
</dbReference>
<dbReference type="InterPro" id="IPR005545">
    <property type="entry name" value="YCII"/>
</dbReference>
<feature type="domain" description="YCII-related" evidence="2">
    <location>
        <begin position="12"/>
        <end position="81"/>
    </location>
</feature>
<dbReference type="EMBL" id="BAABHK010000031">
    <property type="protein sequence ID" value="GAA4640197.1"/>
    <property type="molecule type" value="Genomic_DNA"/>
</dbReference>
<keyword evidence="4" id="KW-1185">Reference proteome</keyword>
<name>A0ABP8UWY3_9ACTN</name>
<evidence type="ECO:0000313" key="4">
    <source>
        <dbReference type="Proteomes" id="UP001501442"/>
    </source>
</evidence>
<gene>
    <name evidence="3" type="ORF">GCM10023196_104750</name>
</gene>
<evidence type="ECO:0000256" key="1">
    <source>
        <dbReference type="ARBA" id="ARBA00007689"/>
    </source>
</evidence>
<sequence>MLILELAFTDHPERLAARPAHRQLLARLHAEGRLVAAGPWADDSAAMLIFDVDRPGLDAIMEADPYYSTPGVRVHQVREWNPIVGPGAPEA</sequence>
<dbReference type="RefSeq" id="WP_345443878.1">
    <property type="nucleotide sequence ID" value="NZ_BAABHK010000031.1"/>
</dbReference>
<dbReference type="SUPFAM" id="SSF54909">
    <property type="entry name" value="Dimeric alpha+beta barrel"/>
    <property type="match status" value="1"/>
</dbReference>
<dbReference type="Gene3D" id="3.30.70.1060">
    <property type="entry name" value="Dimeric alpha+beta barrel"/>
    <property type="match status" value="1"/>
</dbReference>
<evidence type="ECO:0000259" key="2">
    <source>
        <dbReference type="Pfam" id="PF03795"/>
    </source>
</evidence>
<evidence type="ECO:0000313" key="3">
    <source>
        <dbReference type="EMBL" id="GAA4640197.1"/>
    </source>
</evidence>
<dbReference type="Pfam" id="PF03795">
    <property type="entry name" value="YCII"/>
    <property type="match status" value="1"/>
</dbReference>
<dbReference type="Proteomes" id="UP001501442">
    <property type="component" value="Unassembled WGS sequence"/>
</dbReference>
<comment type="similarity">
    <text evidence="1">Belongs to the YciI family.</text>
</comment>
<accession>A0ABP8UWY3</accession>
<organism evidence="3 4">
    <name type="scientific">Actinoallomurus vinaceus</name>
    <dbReference type="NCBI Taxonomy" id="1080074"/>
    <lineage>
        <taxon>Bacteria</taxon>
        <taxon>Bacillati</taxon>
        <taxon>Actinomycetota</taxon>
        <taxon>Actinomycetes</taxon>
        <taxon>Streptosporangiales</taxon>
        <taxon>Thermomonosporaceae</taxon>
        <taxon>Actinoallomurus</taxon>
    </lineage>
</organism>
<protein>
    <recommendedName>
        <fullName evidence="2">YCII-related domain-containing protein</fullName>
    </recommendedName>
</protein>
<comment type="caution">
    <text evidence="3">The sequence shown here is derived from an EMBL/GenBank/DDBJ whole genome shotgun (WGS) entry which is preliminary data.</text>
</comment>
<proteinExistence type="inferred from homology"/>
<reference evidence="4" key="1">
    <citation type="journal article" date="2019" name="Int. J. Syst. Evol. Microbiol.">
        <title>The Global Catalogue of Microorganisms (GCM) 10K type strain sequencing project: providing services to taxonomists for standard genome sequencing and annotation.</title>
        <authorList>
            <consortium name="The Broad Institute Genomics Platform"/>
            <consortium name="The Broad Institute Genome Sequencing Center for Infectious Disease"/>
            <person name="Wu L."/>
            <person name="Ma J."/>
        </authorList>
    </citation>
    <scope>NUCLEOTIDE SEQUENCE [LARGE SCALE GENOMIC DNA]</scope>
    <source>
        <strain evidence="4">JCM 17939</strain>
    </source>
</reference>